<sequence>MEAAAFDLEGFVDSPSDAGLQSCRKEDLLAIAQHYGVAVRKVAGKQEVREAVLAGLVEFGVIVPLEVLAEEKQGPGDGAAPAPVEGQVEDTVVSPAWEEEGEKGATLKPTLGSLAMPPFSPRSPGAESTCSTASGTLSAARLRLRLARLQLEREASERKDSLEQKRMENESQQMIMELKCMEYEHQIKLRVLDLRKLELERPASPSAFPSASPSHASPRTLSPLGESHDVSRLKMEAAAFDLEGFVDSPSDAGLQSCRKEDLLAIAQHYGVAVRKVAGSPPALPLLGRCPQPG</sequence>
<organism evidence="3 4">
    <name type="scientific">Muraenolepis orangiensis</name>
    <name type="common">Patagonian moray cod</name>
    <dbReference type="NCBI Taxonomy" id="630683"/>
    <lineage>
        <taxon>Eukaryota</taxon>
        <taxon>Metazoa</taxon>
        <taxon>Chordata</taxon>
        <taxon>Craniata</taxon>
        <taxon>Vertebrata</taxon>
        <taxon>Euteleostomi</taxon>
        <taxon>Actinopterygii</taxon>
        <taxon>Neopterygii</taxon>
        <taxon>Teleostei</taxon>
        <taxon>Neoteleostei</taxon>
        <taxon>Acanthomorphata</taxon>
        <taxon>Zeiogadaria</taxon>
        <taxon>Gadariae</taxon>
        <taxon>Gadiformes</taxon>
        <taxon>Muraenolepidoidei</taxon>
        <taxon>Muraenolepididae</taxon>
        <taxon>Muraenolepis</taxon>
    </lineage>
</organism>
<accession>A0A9Q0EVI7</accession>
<comment type="caution">
    <text evidence="3">The sequence shown here is derived from an EMBL/GenBank/DDBJ whole genome shotgun (WGS) entry which is preliminary data.</text>
</comment>
<feature type="region of interest" description="Disordered" evidence="2">
    <location>
        <begin position="204"/>
        <end position="226"/>
    </location>
</feature>
<gene>
    <name evidence="3" type="ORF">NHX12_017606</name>
</gene>
<reference evidence="3" key="1">
    <citation type="submission" date="2022-07" db="EMBL/GenBank/DDBJ databases">
        <title>Chromosome-level genome of Muraenolepis orangiensis.</title>
        <authorList>
            <person name="Kim J."/>
        </authorList>
    </citation>
    <scope>NUCLEOTIDE SEQUENCE</scope>
    <source>
        <strain evidence="3">KU_S4_2022</strain>
        <tissue evidence="3">Muscle</tissue>
    </source>
</reference>
<proteinExistence type="predicted"/>
<feature type="coiled-coil region" evidence="1">
    <location>
        <begin position="139"/>
        <end position="172"/>
    </location>
</feature>
<name>A0A9Q0EVI7_9TELE</name>
<evidence type="ECO:0000313" key="4">
    <source>
        <dbReference type="Proteomes" id="UP001148018"/>
    </source>
</evidence>
<dbReference type="Proteomes" id="UP001148018">
    <property type="component" value="Unassembled WGS sequence"/>
</dbReference>
<evidence type="ECO:0000256" key="2">
    <source>
        <dbReference type="SAM" id="MobiDB-lite"/>
    </source>
</evidence>
<dbReference type="OrthoDB" id="8964046at2759"/>
<feature type="compositionally biased region" description="Low complexity" evidence="2">
    <location>
        <begin position="204"/>
        <end position="218"/>
    </location>
</feature>
<feature type="region of interest" description="Disordered" evidence="2">
    <location>
        <begin position="95"/>
        <end position="134"/>
    </location>
</feature>
<keyword evidence="1" id="KW-0175">Coiled coil</keyword>
<dbReference type="EMBL" id="JANIIK010000034">
    <property type="protein sequence ID" value="KAJ3614029.1"/>
    <property type="molecule type" value="Genomic_DNA"/>
</dbReference>
<protein>
    <submittedName>
        <fullName evidence="3">Uncharacterized protein</fullName>
    </submittedName>
</protein>
<dbReference type="AlphaFoldDB" id="A0A9Q0EVI7"/>
<evidence type="ECO:0000256" key="1">
    <source>
        <dbReference type="SAM" id="Coils"/>
    </source>
</evidence>
<keyword evidence="4" id="KW-1185">Reference proteome</keyword>
<evidence type="ECO:0000313" key="3">
    <source>
        <dbReference type="EMBL" id="KAJ3614029.1"/>
    </source>
</evidence>